<reference evidence="9 11" key="2">
    <citation type="submission" date="2018-12" db="EMBL/GenBank/DDBJ databases">
        <title>Legionella sp,whole genome shotgun sequence.</title>
        <authorList>
            <person name="Wu H."/>
        </authorList>
    </citation>
    <scope>NUCLEOTIDE SEQUENCE [LARGE SCALE GENOMIC DNA]</scope>
    <source>
        <strain evidence="11">km489</strain>
        <strain evidence="9">Km489</strain>
    </source>
</reference>
<comment type="cofactor">
    <cofactor evidence="1">
        <name>[4Fe-4S] cluster</name>
        <dbReference type="ChEBI" id="CHEBI:49883"/>
    </cofactor>
</comment>
<keyword evidence="11" id="KW-1185">Reference proteome</keyword>
<proteinExistence type="predicted"/>
<evidence type="ECO:0000256" key="2">
    <source>
        <dbReference type="ARBA" id="ARBA00022691"/>
    </source>
</evidence>
<name>A0A317U1V9_9GAMM</name>
<reference evidence="7 10" key="1">
    <citation type="submission" date="2018-05" db="EMBL/GenBank/DDBJ databases">
        <title>Legionella qingyii sp.nov., whole genome shotgun sequence.</title>
        <authorList>
            <person name="Wu H."/>
            <person name="Zhu Q."/>
            <person name="Hu C."/>
        </authorList>
    </citation>
    <scope>NUCLEOTIDE SEQUENCE [LARGE SCALE GENOMIC DNA]</scope>
    <source>
        <strain evidence="7 10">HEB18</strain>
    </source>
</reference>
<accession>A0A317U1V9</accession>
<dbReference type="GO" id="GO:0051536">
    <property type="term" value="F:iron-sulfur cluster binding"/>
    <property type="evidence" value="ECO:0007669"/>
    <property type="project" value="UniProtKB-KW"/>
</dbReference>
<organism evidence="7 10">
    <name type="scientific">Legionella qingyii</name>
    <dbReference type="NCBI Taxonomy" id="2184757"/>
    <lineage>
        <taxon>Bacteria</taxon>
        <taxon>Pseudomonadati</taxon>
        <taxon>Pseudomonadota</taxon>
        <taxon>Gammaproteobacteria</taxon>
        <taxon>Legionellales</taxon>
        <taxon>Legionellaceae</taxon>
        <taxon>Legionella</taxon>
    </lineage>
</organism>
<dbReference type="Pfam" id="PF04055">
    <property type="entry name" value="Radical_SAM"/>
    <property type="match status" value="1"/>
</dbReference>
<dbReference type="SMR" id="A0A317U1V9"/>
<dbReference type="InterPro" id="IPR013785">
    <property type="entry name" value="Aldolase_TIM"/>
</dbReference>
<evidence type="ECO:0000313" key="10">
    <source>
        <dbReference type="Proteomes" id="UP000247152"/>
    </source>
</evidence>
<dbReference type="NCBIfam" id="TIGR04085">
    <property type="entry name" value="rSAM_more_4Fe4S"/>
    <property type="match status" value="1"/>
</dbReference>
<dbReference type="Gene3D" id="3.20.20.70">
    <property type="entry name" value="Aldolase class I"/>
    <property type="match status" value="1"/>
</dbReference>
<dbReference type="GO" id="GO:0046872">
    <property type="term" value="F:metal ion binding"/>
    <property type="evidence" value="ECO:0007669"/>
    <property type="project" value="UniProtKB-KW"/>
</dbReference>
<keyword evidence="5" id="KW-0411">Iron-sulfur</keyword>
<evidence type="ECO:0000313" key="11">
    <source>
        <dbReference type="Proteomes" id="UP000287374"/>
    </source>
</evidence>
<dbReference type="SUPFAM" id="SSF102114">
    <property type="entry name" value="Radical SAM enzymes"/>
    <property type="match status" value="1"/>
</dbReference>
<protein>
    <submittedName>
        <fullName evidence="9">Radical SAM protein</fullName>
    </submittedName>
</protein>
<evidence type="ECO:0000313" key="8">
    <source>
        <dbReference type="EMBL" id="PWY55661.1"/>
    </source>
</evidence>
<evidence type="ECO:0000256" key="1">
    <source>
        <dbReference type="ARBA" id="ARBA00001966"/>
    </source>
</evidence>
<dbReference type="InterPro" id="IPR023885">
    <property type="entry name" value="4Fe4S-binding_SPASM_dom"/>
</dbReference>
<dbReference type="PANTHER" id="PTHR43273:SF8">
    <property type="entry name" value="RADICAL SAM DOMAIN PROTEIN"/>
    <property type="match status" value="1"/>
</dbReference>
<evidence type="ECO:0000313" key="9">
    <source>
        <dbReference type="EMBL" id="RUR21671.1"/>
    </source>
</evidence>
<dbReference type="EMBL" id="QHJG01000015">
    <property type="protein sequence ID" value="PWY55661.1"/>
    <property type="molecule type" value="Genomic_DNA"/>
</dbReference>
<dbReference type="SFLD" id="SFLDG01384">
    <property type="entry name" value="thioether_bond_formation_requi"/>
    <property type="match status" value="1"/>
</dbReference>
<dbReference type="InterPro" id="IPR023867">
    <property type="entry name" value="Sulphatase_maturase_rSAM"/>
</dbReference>
<dbReference type="Proteomes" id="UP000247152">
    <property type="component" value="Unassembled WGS sequence"/>
</dbReference>
<dbReference type="PANTHER" id="PTHR43273">
    <property type="entry name" value="ANAEROBIC SULFATASE-MATURATING ENZYME HOMOLOG ASLB-RELATED"/>
    <property type="match status" value="1"/>
</dbReference>
<comment type="caution">
    <text evidence="7">The sequence shown here is derived from an EMBL/GenBank/DDBJ whole genome shotgun (WGS) entry which is preliminary data.</text>
</comment>
<dbReference type="GO" id="GO:0016491">
    <property type="term" value="F:oxidoreductase activity"/>
    <property type="evidence" value="ECO:0007669"/>
    <property type="project" value="InterPro"/>
</dbReference>
<dbReference type="SFLD" id="SFLDS00029">
    <property type="entry name" value="Radical_SAM"/>
    <property type="match status" value="1"/>
</dbReference>
<dbReference type="InterPro" id="IPR007197">
    <property type="entry name" value="rSAM"/>
</dbReference>
<dbReference type="AlphaFoldDB" id="A0A317U1V9"/>
<evidence type="ECO:0000313" key="7">
    <source>
        <dbReference type="EMBL" id="PWY54482.1"/>
    </source>
</evidence>
<evidence type="ECO:0000256" key="3">
    <source>
        <dbReference type="ARBA" id="ARBA00022723"/>
    </source>
</evidence>
<dbReference type="SFLD" id="SFLDG01386">
    <property type="entry name" value="main_SPASM_domain-containing"/>
    <property type="match status" value="1"/>
</dbReference>
<sequence>MKKDMSLQDTRFTNLRAVVVKLTSRCNIKCEYCYEDITFGKEKHYYLPIDDFELLIDKMLTNSRQHQITIIFHGGEPSLLPISWLDRACEFSYASALRNNKSIEISMQTNFINISDDLMNCFKRNNIALGVSIDNPQDVTQSMRPLADKVIKNYFRAKENGVNCGILMTINQSNAHMFNKICNWLYADMGALSFKANVAYPVGAGVNLPPPTPSEIFKAKKDIIDYMIETKAECATEYHVTESMIHYVECHLKGVQRSQSLCDYEGCGAGTEVIGITPEGNILPCGRFSWNEKEYFLGHLKDKTVDFKIAYDKKLKRFFSIAPENWQDCGSCEARAICRFSCQAFIARSTLKANIECEATKMEFSYLDSIKESVVQIYPKLKLRSSLGSLLGKFGLEQIRKEKSENFRALRPFLENLFMLDLERKSNSKIGNDEFLMLINYLEHTIQNSDITG</sequence>
<gene>
    <name evidence="8" type="ORF">DGG96_10215</name>
    <name evidence="7" type="ORF">DGG96_16735</name>
    <name evidence="9" type="ORF">ELY20_12000</name>
</gene>
<dbReference type="CDD" id="cd01335">
    <property type="entry name" value="Radical_SAM"/>
    <property type="match status" value="1"/>
</dbReference>
<dbReference type="Proteomes" id="UP000287374">
    <property type="component" value="Unassembled WGS sequence"/>
</dbReference>
<dbReference type="SFLD" id="SFLDG01067">
    <property type="entry name" value="SPASM/twitch_domain_containing"/>
    <property type="match status" value="1"/>
</dbReference>
<evidence type="ECO:0000259" key="6">
    <source>
        <dbReference type="Pfam" id="PF04055"/>
    </source>
</evidence>
<dbReference type="OrthoDB" id="9782387at2"/>
<evidence type="ECO:0000256" key="5">
    <source>
        <dbReference type="ARBA" id="ARBA00023014"/>
    </source>
</evidence>
<dbReference type="EMBL" id="RZGX01000015">
    <property type="protein sequence ID" value="RUR21671.1"/>
    <property type="molecule type" value="Genomic_DNA"/>
</dbReference>
<dbReference type="EMBL" id="QHJG01000033">
    <property type="protein sequence ID" value="PWY54482.1"/>
    <property type="molecule type" value="Genomic_DNA"/>
</dbReference>
<keyword evidence="4" id="KW-0408">Iron</keyword>
<keyword evidence="2" id="KW-0949">S-adenosyl-L-methionine</keyword>
<feature type="domain" description="Radical SAM core" evidence="6">
    <location>
        <begin position="21"/>
        <end position="185"/>
    </location>
</feature>
<dbReference type="InterPro" id="IPR058240">
    <property type="entry name" value="rSAM_sf"/>
</dbReference>
<keyword evidence="3" id="KW-0479">Metal-binding</keyword>
<evidence type="ECO:0000256" key="4">
    <source>
        <dbReference type="ARBA" id="ARBA00023004"/>
    </source>
</evidence>